<dbReference type="InterPro" id="IPR006142">
    <property type="entry name" value="INTEIN"/>
</dbReference>
<dbReference type="PRINTS" id="PR00379">
    <property type="entry name" value="INTEIN"/>
</dbReference>
<dbReference type="EMBL" id="MGFJ01000020">
    <property type="protein sequence ID" value="OGM02494.1"/>
    <property type="molecule type" value="Genomic_DNA"/>
</dbReference>
<sequence>MAKRWTISEELLKRKELDKFYIKENRSIGEIAKILNLGQSTIYGRLLRLSIKPMRSRKMRFNNKRGDISIPEGYSEQLSEFIGVLLGDGHLTPTQVTVTLGNKEVVYVSYLTKLIKKLFNIEPKTIRVRNGYHVVYVGSTYVVRWLLSMGLVFNKVKSQVDLPPWIFSNKDYVKGFLRGFFDTDGSIYKLRFGVQLAFINRSLPMLESLRSCLSLLDYSPSNISQFRIYLTRREDIIRFFKTVNPANAKHQKRFQMFLS</sequence>
<dbReference type="Gene3D" id="3.10.28.10">
    <property type="entry name" value="Homing endonucleases"/>
    <property type="match status" value="1"/>
</dbReference>
<dbReference type="STRING" id="1802471.A2115_00695"/>
<dbReference type="GO" id="GO:0016539">
    <property type="term" value="P:intein-mediated protein splicing"/>
    <property type="evidence" value="ECO:0007669"/>
    <property type="project" value="InterPro"/>
</dbReference>
<feature type="domain" description="DOD-type homing endonuclease" evidence="1">
    <location>
        <begin position="81"/>
        <end position="218"/>
    </location>
</feature>
<dbReference type="InterPro" id="IPR004860">
    <property type="entry name" value="LAGLIDADG_dom"/>
</dbReference>
<accession>A0A1F7WI38</accession>
<evidence type="ECO:0000313" key="3">
    <source>
        <dbReference type="Proteomes" id="UP000176198"/>
    </source>
</evidence>
<comment type="caution">
    <text evidence="2">The sequence shown here is derived from an EMBL/GenBank/DDBJ whole genome shotgun (WGS) entry which is preliminary data.</text>
</comment>
<dbReference type="InterPro" id="IPR027434">
    <property type="entry name" value="Homing_endonucl"/>
</dbReference>
<dbReference type="InterPro" id="IPR004042">
    <property type="entry name" value="Intein_endonuc_central"/>
</dbReference>
<dbReference type="InterPro" id="IPR039518">
    <property type="entry name" value="WhiA_LAGLIDADG_dom"/>
</dbReference>
<dbReference type="AlphaFoldDB" id="A0A1F7WI38"/>
<organism evidence="2 3">
    <name type="scientific">Candidatus Woesebacteria bacterium GWA1_41_8</name>
    <dbReference type="NCBI Taxonomy" id="1802471"/>
    <lineage>
        <taxon>Bacteria</taxon>
        <taxon>Candidatus Woeseibacteriota</taxon>
    </lineage>
</organism>
<dbReference type="Pfam" id="PF14528">
    <property type="entry name" value="LAGLIDADG_3"/>
    <property type="match status" value="1"/>
</dbReference>
<dbReference type="PROSITE" id="PS50819">
    <property type="entry name" value="INTEIN_ENDONUCLEASE"/>
    <property type="match status" value="1"/>
</dbReference>
<gene>
    <name evidence="2" type="ORF">A2115_00695</name>
</gene>
<evidence type="ECO:0000313" key="2">
    <source>
        <dbReference type="EMBL" id="OGM02494.1"/>
    </source>
</evidence>
<dbReference type="Proteomes" id="UP000176198">
    <property type="component" value="Unassembled WGS sequence"/>
</dbReference>
<name>A0A1F7WI38_9BACT</name>
<evidence type="ECO:0000259" key="1">
    <source>
        <dbReference type="PROSITE" id="PS50819"/>
    </source>
</evidence>
<dbReference type="Pfam" id="PF14527">
    <property type="entry name" value="LAGLIDADG_WhiA"/>
    <property type="match status" value="2"/>
</dbReference>
<dbReference type="SUPFAM" id="SSF55608">
    <property type="entry name" value="Homing endonucleases"/>
    <property type="match status" value="1"/>
</dbReference>
<proteinExistence type="predicted"/>
<reference evidence="2 3" key="1">
    <citation type="journal article" date="2016" name="Nat. Commun.">
        <title>Thousands of microbial genomes shed light on interconnected biogeochemical processes in an aquifer system.</title>
        <authorList>
            <person name="Anantharaman K."/>
            <person name="Brown C.T."/>
            <person name="Hug L.A."/>
            <person name="Sharon I."/>
            <person name="Castelle C.J."/>
            <person name="Probst A.J."/>
            <person name="Thomas B.C."/>
            <person name="Singh A."/>
            <person name="Wilkins M.J."/>
            <person name="Karaoz U."/>
            <person name="Brodie E.L."/>
            <person name="Williams K.H."/>
            <person name="Hubbard S.S."/>
            <person name="Banfield J.F."/>
        </authorList>
    </citation>
    <scope>NUCLEOTIDE SEQUENCE [LARGE SCALE GENOMIC DNA]</scope>
</reference>
<dbReference type="GO" id="GO:0004519">
    <property type="term" value="F:endonuclease activity"/>
    <property type="evidence" value="ECO:0007669"/>
    <property type="project" value="InterPro"/>
</dbReference>
<protein>
    <recommendedName>
        <fullName evidence="1">DOD-type homing endonuclease domain-containing protein</fullName>
    </recommendedName>
</protein>